<keyword evidence="3" id="KW-1185">Reference proteome</keyword>
<dbReference type="RefSeq" id="XP_003008764.1">
    <property type="nucleotide sequence ID" value="XM_003008718.1"/>
</dbReference>
<dbReference type="EMBL" id="DS985214">
    <property type="protein sequence ID" value="EEY14338.1"/>
    <property type="molecule type" value="Genomic_DNA"/>
</dbReference>
<dbReference type="AlphaFoldDB" id="C9S5Z9"/>
<feature type="region of interest" description="Disordered" evidence="1">
    <location>
        <begin position="176"/>
        <end position="237"/>
    </location>
</feature>
<protein>
    <submittedName>
        <fullName evidence="2">Predicted protein</fullName>
    </submittedName>
</protein>
<dbReference type="GeneID" id="9529037"/>
<dbReference type="eggNOG" id="ENOG502R6GT">
    <property type="taxonomic scope" value="Eukaryota"/>
</dbReference>
<dbReference type="KEGG" id="val:VDBG_00445"/>
<proteinExistence type="predicted"/>
<evidence type="ECO:0000256" key="1">
    <source>
        <dbReference type="SAM" id="MobiDB-lite"/>
    </source>
</evidence>
<reference evidence="3" key="1">
    <citation type="journal article" date="2011" name="PLoS Pathog.">
        <title>Comparative genomics yields insights into niche adaptation of plant vascular wilt pathogens.</title>
        <authorList>
            <person name="Klosterman S.J."/>
            <person name="Subbarao K.V."/>
            <person name="Kang S."/>
            <person name="Veronese P."/>
            <person name="Gold S.E."/>
            <person name="Thomma B.P.H.J."/>
            <person name="Chen Z."/>
            <person name="Henrissat B."/>
            <person name="Lee Y.-H."/>
            <person name="Park J."/>
            <person name="Garcia-Pedrajas M.D."/>
            <person name="Barbara D.J."/>
            <person name="Anchieta A."/>
            <person name="de Jonge R."/>
            <person name="Santhanam P."/>
            <person name="Maruthachalam K."/>
            <person name="Atallah Z."/>
            <person name="Amyotte S.G."/>
            <person name="Paz Z."/>
            <person name="Inderbitzin P."/>
            <person name="Hayes R.J."/>
            <person name="Heiman D.I."/>
            <person name="Young S."/>
            <person name="Zeng Q."/>
            <person name="Engels R."/>
            <person name="Galagan J."/>
            <person name="Cuomo C.A."/>
            <person name="Dobinson K.F."/>
            <person name="Ma L.-J."/>
        </authorList>
    </citation>
    <scope>NUCLEOTIDE SEQUENCE [LARGE SCALE GENOMIC DNA]</scope>
    <source>
        <strain evidence="3">VaMs.102 / ATCC MYA-4576 / FGSC 10136</strain>
    </source>
</reference>
<evidence type="ECO:0000313" key="3">
    <source>
        <dbReference type="Proteomes" id="UP000008698"/>
    </source>
</evidence>
<dbReference type="HOGENOM" id="CLU_950615_0_0_1"/>
<accession>C9S5Z9</accession>
<gene>
    <name evidence="2" type="ORF">VDBG_00445</name>
</gene>
<dbReference type="Proteomes" id="UP000008698">
    <property type="component" value="Unassembled WGS sequence"/>
</dbReference>
<name>C9S5Z9_VERA1</name>
<organism evidence="3">
    <name type="scientific">Verticillium alfalfae (strain VaMs.102 / ATCC MYA-4576 / FGSC 10136)</name>
    <name type="common">Verticillium wilt of alfalfa</name>
    <name type="synonym">Verticillium albo-atrum</name>
    <dbReference type="NCBI Taxonomy" id="526221"/>
    <lineage>
        <taxon>Eukaryota</taxon>
        <taxon>Fungi</taxon>
        <taxon>Dikarya</taxon>
        <taxon>Ascomycota</taxon>
        <taxon>Pezizomycotina</taxon>
        <taxon>Sordariomycetes</taxon>
        <taxon>Hypocreomycetidae</taxon>
        <taxon>Glomerellales</taxon>
        <taxon>Plectosphaerellaceae</taxon>
        <taxon>Verticillium</taxon>
    </lineage>
</organism>
<evidence type="ECO:0000313" key="2">
    <source>
        <dbReference type="EMBL" id="EEY14338.1"/>
    </source>
</evidence>
<dbReference type="OrthoDB" id="10601426at2759"/>
<sequence length="293" mass="31605">MACWACLVRETSAGFDETFVAQLHIFPPEENADKMSVGLLTTGAMSRFSDGSSSDRHHHDLNIACPLVKAAELRRHLVSQRTSVAVPPCPLIMSGPNALLLGRTQSTTIISQNAFSYSNGKRTINMAIGPIKAYFLAVIGMTLSNMAETLEPACGACLGVAAAEARVPSMNQMPIKGDAAHQQDEAEEPMHKPRDDHQQQPLYTTENAGRRAGAGRQDRRSRQHASPPHEGRKGGLRGRVAVGSAAARCVLFCSAICRACSALSCPPRLLCGRSEYSTSSRERPRPSSCFCRT</sequence>
<feature type="compositionally biased region" description="Basic and acidic residues" evidence="1">
    <location>
        <begin position="178"/>
        <end position="198"/>
    </location>
</feature>